<dbReference type="GO" id="GO:0016791">
    <property type="term" value="F:phosphatase activity"/>
    <property type="evidence" value="ECO:0007669"/>
    <property type="project" value="UniProtKB-ARBA"/>
</dbReference>
<dbReference type="InterPro" id="IPR029033">
    <property type="entry name" value="His_PPase_superfam"/>
</dbReference>
<comment type="caution">
    <text evidence="1">The sequence shown here is derived from an EMBL/GenBank/DDBJ whole genome shotgun (WGS) entry which is preliminary data.</text>
</comment>
<evidence type="ECO:0000313" key="2">
    <source>
        <dbReference type="Proteomes" id="UP001608902"/>
    </source>
</evidence>
<dbReference type="AlphaFoldDB" id="A0ABD6E4X7"/>
<protein>
    <submittedName>
        <fullName evidence="1">Uncharacterized protein</fullName>
    </submittedName>
</protein>
<dbReference type="SUPFAM" id="SSF53254">
    <property type="entry name" value="Phosphoglycerate mutase-like"/>
    <property type="match status" value="1"/>
</dbReference>
<gene>
    <name evidence="1" type="ORF">AB6A40_001220</name>
</gene>
<name>A0ABD6E4X7_9BILA</name>
<sequence length="193" mass="21350">MCFASHLGTSMCQEIPTAIYTSPFMADIQTGMKIVENIPLGVRWNIEPGLAGFIPDGTEAPKLDINLGYSTVMSVDHINRVLGKESKEEFYRRISCVLSKLDFSLSQSTMIVADADVIDAIIQEKVRCGQRLRAHEVQRLNTHIPCLSIQHFDISSKGEWRPSAASIPGLLSECDLINTVPNTSFLVRINDGI</sequence>
<dbReference type="EMBL" id="JBGFUD010000431">
    <property type="protein sequence ID" value="MFH4974511.1"/>
    <property type="molecule type" value="Genomic_DNA"/>
</dbReference>
<keyword evidence="2" id="KW-1185">Reference proteome</keyword>
<reference evidence="1 2" key="1">
    <citation type="submission" date="2024-08" db="EMBL/GenBank/DDBJ databases">
        <title>Gnathostoma spinigerum genome.</title>
        <authorList>
            <person name="Gonzalez-Bertolin B."/>
            <person name="Monzon S."/>
            <person name="Zaballos A."/>
            <person name="Jimenez P."/>
            <person name="Dekumyoy P."/>
            <person name="Varona S."/>
            <person name="Cuesta I."/>
            <person name="Sumanam S."/>
            <person name="Adisakwattana P."/>
            <person name="Gasser R.B."/>
            <person name="Hernandez-Gonzalez A."/>
            <person name="Young N.D."/>
            <person name="Perteguer M.J."/>
        </authorList>
    </citation>
    <scope>NUCLEOTIDE SEQUENCE [LARGE SCALE GENOMIC DNA]</scope>
    <source>
        <strain evidence="1">AL3</strain>
        <tissue evidence="1">Liver</tissue>
    </source>
</reference>
<evidence type="ECO:0000313" key="1">
    <source>
        <dbReference type="EMBL" id="MFH4974511.1"/>
    </source>
</evidence>
<dbReference type="Proteomes" id="UP001608902">
    <property type="component" value="Unassembled WGS sequence"/>
</dbReference>
<organism evidence="1 2">
    <name type="scientific">Gnathostoma spinigerum</name>
    <dbReference type="NCBI Taxonomy" id="75299"/>
    <lineage>
        <taxon>Eukaryota</taxon>
        <taxon>Metazoa</taxon>
        <taxon>Ecdysozoa</taxon>
        <taxon>Nematoda</taxon>
        <taxon>Chromadorea</taxon>
        <taxon>Rhabditida</taxon>
        <taxon>Spirurina</taxon>
        <taxon>Gnathostomatomorpha</taxon>
        <taxon>Gnathostomatoidea</taxon>
        <taxon>Gnathostomatidae</taxon>
        <taxon>Gnathostoma</taxon>
    </lineage>
</organism>
<accession>A0ABD6E4X7</accession>
<proteinExistence type="predicted"/>
<dbReference type="Gene3D" id="3.40.50.1240">
    <property type="entry name" value="Phosphoglycerate mutase-like"/>
    <property type="match status" value="1"/>
</dbReference>